<dbReference type="SUPFAM" id="SSF53300">
    <property type="entry name" value="vWA-like"/>
    <property type="match status" value="1"/>
</dbReference>
<dbReference type="PROSITE" id="PS50234">
    <property type="entry name" value="VWFA"/>
    <property type="match status" value="1"/>
</dbReference>
<keyword evidence="3" id="KW-1185">Reference proteome</keyword>
<dbReference type="GO" id="GO:0045087">
    <property type="term" value="P:innate immune response"/>
    <property type="evidence" value="ECO:0007669"/>
    <property type="project" value="TreeGrafter"/>
</dbReference>
<sequence>MESEVPPKPNQLGIPTSTATTERECQCILNNLYLDVYLVVDVSNQMGTNGLLEVAANVNSVFGDSQVRVGDHYADNRGVRVGLITYASYSTVVSNLSDFQSTDELTKAVYDLKPSKDYTSNLQSPLKVIQQQLLKYTDKNSPRNNTKTVVIVYAADYYDYDEPTISQIGNQLKQDGVIIITVADITRNDHYQIIRLAELASPGNGFTVNDEYPSEEVQQALCRANCFCPRMYHQFFADHNGTAHYFGSCVRYDIEYIILFENLAAQREPFQYHVGLHFVNGGYFWEQSTGLPLVPLVNPLYPLPPKPATSEQCVGNTENMTTKEEIWQNVNCFNELSGTMCEVAACDTENYCA</sequence>
<dbReference type="AlphaFoldDB" id="A0A8R1HYK9"/>
<dbReference type="PANTHER" id="PTHR31024">
    <property type="entry name" value="C-TYPE LECTIN"/>
    <property type="match status" value="1"/>
</dbReference>
<evidence type="ECO:0000259" key="1">
    <source>
        <dbReference type="PROSITE" id="PS50234"/>
    </source>
</evidence>
<accession>A0A8R1HYK9</accession>
<dbReference type="InterPro" id="IPR018378">
    <property type="entry name" value="C-type_lectin_CS"/>
</dbReference>
<dbReference type="InterPro" id="IPR036465">
    <property type="entry name" value="vWFA_dom_sf"/>
</dbReference>
<reference evidence="3" key="1">
    <citation type="submission" date="2010-08" db="EMBL/GenBank/DDBJ databases">
        <authorList>
            <consortium name="Caenorhabditis japonica Sequencing Consortium"/>
            <person name="Wilson R.K."/>
        </authorList>
    </citation>
    <scope>NUCLEOTIDE SEQUENCE [LARGE SCALE GENOMIC DNA]</scope>
    <source>
        <strain evidence="3">DF5081</strain>
    </source>
</reference>
<dbReference type="SMART" id="SM00327">
    <property type="entry name" value="VWA"/>
    <property type="match status" value="1"/>
</dbReference>
<dbReference type="InterPro" id="IPR002035">
    <property type="entry name" value="VWF_A"/>
</dbReference>
<dbReference type="InterPro" id="IPR016187">
    <property type="entry name" value="CTDL_fold"/>
</dbReference>
<evidence type="ECO:0000313" key="3">
    <source>
        <dbReference type="Proteomes" id="UP000005237"/>
    </source>
</evidence>
<feature type="domain" description="VWFA" evidence="1">
    <location>
        <begin position="35"/>
        <end position="221"/>
    </location>
</feature>
<proteinExistence type="predicted"/>
<protein>
    <submittedName>
        <fullName evidence="2">VWFA domain-containing protein</fullName>
    </submittedName>
</protein>
<dbReference type="EnsemblMetazoa" id="CJA12118.1">
    <property type="protein sequence ID" value="CJA12118.1"/>
    <property type="gene ID" value="WBGene00131322"/>
</dbReference>
<evidence type="ECO:0000313" key="2">
    <source>
        <dbReference type="EnsemblMetazoa" id="CJA12118.1"/>
    </source>
</evidence>
<dbReference type="PROSITE" id="PS00615">
    <property type="entry name" value="C_TYPE_LECTIN_1"/>
    <property type="match status" value="1"/>
</dbReference>
<organism evidence="2 3">
    <name type="scientific">Caenorhabditis japonica</name>
    <dbReference type="NCBI Taxonomy" id="281687"/>
    <lineage>
        <taxon>Eukaryota</taxon>
        <taxon>Metazoa</taxon>
        <taxon>Ecdysozoa</taxon>
        <taxon>Nematoda</taxon>
        <taxon>Chromadorea</taxon>
        <taxon>Rhabditida</taxon>
        <taxon>Rhabditina</taxon>
        <taxon>Rhabditomorpha</taxon>
        <taxon>Rhabditoidea</taxon>
        <taxon>Rhabditidae</taxon>
        <taxon>Peloderinae</taxon>
        <taxon>Caenorhabditis</taxon>
    </lineage>
</organism>
<dbReference type="Pfam" id="PF00092">
    <property type="entry name" value="VWA"/>
    <property type="match status" value="1"/>
</dbReference>
<dbReference type="Proteomes" id="UP000005237">
    <property type="component" value="Unassembled WGS sequence"/>
</dbReference>
<reference evidence="2" key="2">
    <citation type="submission" date="2022-06" db="UniProtKB">
        <authorList>
            <consortium name="EnsemblMetazoa"/>
        </authorList>
    </citation>
    <scope>IDENTIFICATION</scope>
    <source>
        <strain evidence="2">DF5081</strain>
    </source>
</reference>
<dbReference type="PANTHER" id="PTHR31024:SF9">
    <property type="entry name" value="C-TYPE LECTIN DOMAIN-CONTAINING PROTEIN"/>
    <property type="match status" value="1"/>
</dbReference>
<name>A0A8R1HYK9_CAEJA</name>
<dbReference type="SUPFAM" id="SSF56436">
    <property type="entry name" value="C-type lectin-like"/>
    <property type="match status" value="1"/>
</dbReference>
<dbReference type="Gene3D" id="3.40.50.410">
    <property type="entry name" value="von Willebrand factor, type A domain"/>
    <property type="match status" value="1"/>
</dbReference>